<dbReference type="Gene3D" id="3.30.450.20">
    <property type="entry name" value="PAS domain"/>
    <property type="match status" value="1"/>
</dbReference>
<feature type="binding site" evidence="5">
    <location>
        <position position="464"/>
    </location>
    <ligand>
        <name>ATP</name>
        <dbReference type="ChEBI" id="CHEBI:30616"/>
    </ligand>
</feature>
<dbReference type="Gene3D" id="1.10.510.10">
    <property type="entry name" value="Transferase(Phosphotransferase) domain 1"/>
    <property type="match status" value="1"/>
</dbReference>
<dbReference type="RefSeq" id="WP_146440262.1">
    <property type="nucleotide sequence ID" value="NZ_SJPL01000001.1"/>
</dbReference>
<keyword evidence="7" id="KW-0472">Membrane</keyword>
<proteinExistence type="predicted"/>
<dbReference type="GO" id="GO:0004674">
    <property type="term" value="F:protein serine/threonine kinase activity"/>
    <property type="evidence" value="ECO:0007669"/>
    <property type="project" value="UniProtKB-EC"/>
</dbReference>
<dbReference type="Gene3D" id="3.30.200.20">
    <property type="entry name" value="Phosphorylase Kinase, domain 1"/>
    <property type="match status" value="1"/>
</dbReference>
<dbReference type="PROSITE" id="PS00107">
    <property type="entry name" value="PROTEIN_KINASE_ATP"/>
    <property type="match status" value="1"/>
</dbReference>
<evidence type="ECO:0000256" key="7">
    <source>
        <dbReference type="SAM" id="Phobius"/>
    </source>
</evidence>
<sequence length="851" mass="93069">MRQFLSRQWVSSGGGDKPAGPAVDRATWGETSQTRAWAGLWPRRWPAWIAVVLALLIGSAVWAVYSVTERSTRKIAENNVSSMLSAGVSALQLWLMDQRQITAGLIEDCEAQYPLGAALAATTAPVQSDDTPADALQAAKDVTQFLNEQITTRDEDIDCTGWLIVDADATIRLSSRPELIGRSFARLRPGLDTCFRYDSTVTPALPLPIHDGDASAAIHSRRDLAMIALSTIRDGVLPVGAFGLLLDPAHRFTEILSVARMGQTGETYAFDSDGVMISQSRFDRQLHTLGLVDEASGANSVLRVTIRDPGLDLLHASPSDRQRIVQQWDQLPLTKMAAKAIDGRSGIDVNGYTDYRGVKVIGAWQWLDEYGFGVTTEMDHEEAYQAIDFLRLATWTLLAALALAVISLAAVSFVFSRLYASTAAMRGAIRRLGQYELFEIIGRGGMGTVYRGQHQLLRRDVAIKVLERVDESDDIIPLADSRAVERFEREVQMTAKLGHPNTVNVYDYGRTAEGTFFYVMEHVGGMTVRQLINADGRQSPGRVIHLLVQVCGSIQEAHHHGLIHRDIKPGNIVVVNFAGLYDMVKVLDFGLVRNLQRTDHTLTSPTALTGTPMYMAPEVIRNSKHADRSSDLYAIGAVGYQLLTGVTPYDATAVPEICAMRLGGDPERPADRIGCPLPDDLQDVLMDCLSHDIERRPATAGDLADRLRRCADVGSWTEDDSRQWWSRFGDAYDSASTPSGESAVVAQPGRPIRTMRDVWDSQSDAVTDPAASLMSGQWDDDDRQPPMASAPSDPPRGGDNTAPTADDSRTFSYNPAEHGLVVDRQPDPAISPDSATTESTHGEDDQTKESG</sequence>
<evidence type="ECO:0000313" key="9">
    <source>
        <dbReference type="EMBL" id="TWT72307.1"/>
    </source>
</evidence>
<evidence type="ECO:0000259" key="8">
    <source>
        <dbReference type="PROSITE" id="PS50011"/>
    </source>
</evidence>
<dbReference type="CDD" id="cd14014">
    <property type="entry name" value="STKc_PknB_like"/>
    <property type="match status" value="1"/>
</dbReference>
<keyword evidence="3 9" id="KW-0418">Kinase</keyword>
<evidence type="ECO:0000256" key="6">
    <source>
        <dbReference type="SAM" id="MobiDB-lite"/>
    </source>
</evidence>
<name>A0A5C5Y9E8_9PLAN</name>
<protein>
    <submittedName>
        <fullName evidence="9">Serine/threonine-protein kinase PrkC</fullName>
        <ecNumber evidence="9">2.7.11.1</ecNumber>
    </submittedName>
</protein>
<dbReference type="PROSITE" id="PS00108">
    <property type="entry name" value="PROTEIN_KINASE_ST"/>
    <property type="match status" value="1"/>
</dbReference>
<accession>A0A5C5Y9E8</accession>
<dbReference type="EC" id="2.7.11.1" evidence="9"/>
<keyword evidence="7" id="KW-0812">Transmembrane</keyword>
<gene>
    <name evidence="9" type="primary">prkC_16</name>
    <name evidence="9" type="ORF">Pan14r_46270</name>
</gene>
<dbReference type="SMART" id="SM00220">
    <property type="entry name" value="S_TKc"/>
    <property type="match status" value="1"/>
</dbReference>
<keyword evidence="1 9" id="KW-0808">Transferase</keyword>
<organism evidence="9 10">
    <name type="scientific">Crateriforma conspicua</name>
    <dbReference type="NCBI Taxonomy" id="2527996"/>
    <lineage>
        <taxon>Bacteria</taxon>
        <taxon>Pseudomonadati</taxon>
        <taxon>Planctomycetota</taxon>
        <taxon>Planctomycetia</taxon>
        <taxon>Planctomycetales</taxon>
        <taxon>Planctomycetaceae</taxon>
        <taxon>Crateriforma</taxon>
    </lineage>
</organism>
<evidence type="ECO:0000256" key="1">
    <source>
        <dbReference type="ARBA" id="ARBA00022679"/>
    </source>
</evidence>
<feature type="compositionally biased region" description="Polar residues" evidence="6">
    <location>
        <begin position="1"/>
        <end position="11"/>
    </location>
</feature>
<keyword evidence="10" id="KW-1185">Reference proteome</keyword>
<dbReference type="InterPro" id="IPR017441">
    <property type="entry name" value="Protein_kinase_ATP_BS"/>
</dbReference>
<dbReference type="PROSITE" id="PS50011">
    <property type="entry name" value="PROTEIN_KINASE_DOM"/>
    <property type="match status" value="1"/>
</dbReference>
<dbReference type="InterPro" id="IPR011009">
    <property type="entry name" value="Kinase-like_dom_sf"/>
</dbReference>
<keyword evidence="4 5" id="KW-0067">ATP-binding</keyword>
<keyword evidence="2 5" id="KW-0547">Nucleotide-binding</keyword>
<dbReference type="Proteomes" id="UP000317238">
    <property type="component" value="Unassembled WGS sequence"/>
</dbReference>
<feature type="transmembrane region" description="Helical" evidence="7">
    <location>
        <begin position="45"/>
        <end position="65"/>
    </location>
</feature>
<dbReference type="Pfam" id="PF00069">
    <property type="entry name" value="Pkinase"/>
    <property type="match status" value="1"/>
</dbReference>
<evidence type="ECO:0000256" key="5">
    <source>
        <dbReference type="PROSITE-ProRule" id="PRU10141"/>
    </source>
</evidence>
<feature type="domain" description="Protein kinase" evidence="8">
    <location>
        <begin position="435"/>
        <end position="708"/>
    </location>
</feature>
<dbReference type="OrthoDB" id="6111975at2"/>
<evidence type="ECO:0000256" key="4">
    <source>
        <dbReference type="ARBA" id="ARBA00022840"/>
    </source>
</evidence>
<dbReference type="AlphaFoldDB" id="A0A5C5Y9E8"/>
<feature type="region of interest" description="Disordered" evidence="6">
    <location>
        <begin position="759"/>
        <end position="851"/>
    </location>
</feature>
<feature type="transmembrane region" description="Helical" evidence="7">
    <location>
        <begin position="392"/>
        <end position="415"/>
    </location>
</feature>
<dbReference type="InterPro" id="IPR000719">
    <property type="entry name" value="Prot_kinase_dom"/>
</dbReference>
<evidence type="ECO:0000313" key="10">
    <source>
        <dbReference type="Proteomes" id="UP000317238"/>
    </source>
</evidence>
<dbReference type="PANTHER" id="PTHR43289">
    <property type="entry name" value="MITOGEN-ACTIVATED PROTEIN KINASE KINASE KINASE 20-RELATED"/>
    <property type="match status" value="1"/>
</dbReference>
<keyword evidence="7" id="KW-1133">Transmembrane helix</keyword>
<evidence type="ECO:0000256" key="3">
    <source>
        <dbReference type="ARBA" id="ARBA00022777"/>
    </source>
</evidence>
<evidence type="ECO:0000256" key="2">
    <source>
        <dbReference type="ARBA" id="ARBA00022741"/>
    </source>
</evidence>
<feature type="compositionally biased region" description="Basic and acidic residues" evidence="6">
    <location>
        <begin position="840"/>
        <end position="851"/>
    </location>
</feature>
<dbReference type="EMBL" id="SJPL01000001">
    <property type="protein sequence ID" value="TWT72307.1"/>
    <property type="molecule type" value="Genomic_DNA"/>
</dbReference>
<dbReference type="GO" id="GO:0005524">
    <property type="term" value="F:ATP binding"/>
    <property type="evidence" value="ECO:0007669"/>
    <property type="project" value="UniProtKB-UniRule"/>
</dbReference>
<dbReference type="PANTHER" id="PTHR43289:SF6">
    <property type="entry name" value="SERINE_THREONINE-PROTEIN KINASE NEKL-3"/>
    <property type="match status" value="1"/>
</dbReference>
<comment type="caution">
    <text evidence="9">The sequence shown here is derived from an EMBL/GenBank/DDBJ whole genome shotgun (WGS) entry which is preliminary data.</text>
</comment>
<dbReference type="SUPFAM" id="SSF56112">
    <property type="entry name" value="Protein kinase-like (PK-like)"/>
    <property type="match status" value="1"/>
</dbReference>
<reference evidence="9 10" key="1">
    <citation type="submission" date="2019-02" db="EMBL/GenBank/DDBJ databases">
        <title>Deep-cultivation of Planctomycetes and their phenomic and genomic characterization uncovers novel biology.</title>
        <authorList>
            <person name="Wiegand S."/>
            <person name="Jogler M."/>
            <person name="Boedeker C."/>
            <person name="Pinto D."/>
            <person name="Vollmers J."/>
            <person name="Rivas-Marin E."/>
            <person name="Kohn T."/>
            <person name="Peeters S.H."/>
            <person name="Heuer A."/>
            <person name="Rast P."/>
            <person name="Oberbeckmann S."/>
            <person name="Bunk B."/>
            <person name="Jeske O."/>
            <person name="Meyerdierks A."/>
            <person name="Storesund J.E."/>
            <person name="Kallscheuer N."/>
            <person name="Luecker S."/>
            <person name="Lage O.M."/>
            <person name="Pohl T."/>
            <person name="Merkel B.J."/>
            <person name="Hornburger P."/>
            <person name="Mueller R.-W."/>
            <person name="Bruemmer F."/>
            <person name="Labrenz M."/>
            <person name="Spormann A.M."/>
            <person name="Op Den Camp H."/>
            <person name="Overmann J."/>
            <person name="Amann R."/>
            <person name="Jetten M.S.M."/>
            <person name="Mascher T."/>
            <person name="Medema M.H."/>
            <person name="Devos D.P."/>
            <person name="Kaster A.-K."/>
            <person name="Ovreas L."/>
            <person name="Rohde M."/>
            <person name="Galperin M.Y."/>
            <person name="Jogler C."/>
        </authorList>
    </citation>
    <scope>NUCLEOTIDE SEQUENCE [LARGE SCALE GENOMIC DNA]</scope>
    <source>
        <strain evidence="9 10">Pan14r</strain>
    </source>
</reference>
<feature type="region of interest" description="Disordered" evidence="6">
    <location>
        <begin position="1"/>
        <end position="28"/>
    </location>
</feature>
<dbReference type="InterPro" id="IPR008271">
    <property type="entry name" value="Ser/Thr_kinase_AS"/>
</dbReference>